<dbReference type="EMBL" id="JAPQKH010000007">
    <property type="protein sequence ID" value="KAJ5087284.1"/>
    <property type="molecule type" value="Genomic_DNA"/>
</dbReference>
<accession>A0A9W9JZ70</accession>
<dbReference type="GO" id="GO:0000976">
    <property type="term" value="F:transcription cis-regulatory region binding"/>
    <property type="evidence" value="ECO:0007669"/>
    <property type="project" value="TreeGrafter"/>
</dbReference>
<dbReference type="PANTHER" id="PTHR37534">
    <property type="entry name" value="TRANSCRIPTIONAL ACTIVATOR PROTEIN UGA3"/>
    <property type="match status" value="1"/>
</dbReference>
<dbReference type="OrthoDB" id="4525710at2759"/>
<feature type="region of interest" description="Disordered" evidence="2">
    <location>
        <begin position="1"/>
        <end position="88"/>
    </location>
</feature>
<name>A0A9W9JZ70_9EURO</name>
<proteinExistence type="predicted"/>
<dbReference type="GO" id="GO:0005634">
    <property type="term" value="C:nucleus"/>
    <property type="evidence" value="ECO:0007669"/>
    <property type="project" value="TreeGrafter"/>
</dbReference>
<dbReference type="GO" id="GO:0003700">
    <property type="term" value="F:DNA-binding transcription factor activity"/>
    <property type="evidence" value="ECO:0007669"/>
    <property type="project" value="TreeGrafter"/>
</dbReference>
<feature type="compositionally biased region" description="Polar residues" evidence="2">
    <location>
        <begin position="32"/>
        <end position="62"/>
    </location>
</feature>
<dbReference type="GO" id="GO:0045944">
    <property type="term" value="P:positive regulation of transcription by RNA polymerase II"/>
    <property type="evidence" value="ECO:0007669"/>
    <property type="project" value="TreeGrafter"/>
</dbReference>
<keyword evidence="1" id="KW-0539">Nucleus</keyword>
<reference evidence="3" key="1">
    <citation type="submission" date="2022-11" db="EMBL/GenBank/DDBJ databases">
        <authorList>
            <person name="Petersen C."/>
        </authorList>
    </citation>
    <scope>NUCLEOTIDE SEQUENCE</scope>
    <source>
        <strain evidence="3">IBT 30069</strain>
    </source>
</reference>
<sequence length="507" mass="57904">MSPAPPIWDDAGDNSMNDASPPRQSRPEHLTDSPSDNTNTVSVLQNDTSDTSPETTALFSGRTQHERPPDQYSPFPIASSPHSSLTSNLHTQISTASYGSHSGKKRHFSEIYTPASNTNQHPLTPYGTVQESCLVKYFTEELSPWFDHCDDFRHFQLVVPRRAKHCTTLRNAICAVAALHLGRLPKYKTSQGLVYCGQPLPHVTKSSALEYMLKCIPDLIQFPEIQDPEHQENIMAATVILRQYEEMEEELDENSLDGEYFVEGRVNFLAITQTIIDSMVASPMDQSLATAAYWITVRQETYYALTRETVPHLRFDVDFWQSTSVANNMIVFASQVARWRWGQKQPEEWAQLKHTEQQLTHDSIGVLDPILDLEPDRKKGEIFPTIWYSFDVQVTAIQHFRLAQMILTAENPHLENATRAAHRKLEAQVRSIVLNICGIGLNHPRVQPALLNAVIAITMYGEYFTDPQEREALVDIINRTKEMHTWPMRRPYQTLQQRWDMMDNAEI</sequence>
<gene>
    <name evidence="3" type="ORF">N7456_010900</name>
</gene>
<protein>
    <recommendedName>
        <fullName evidence="5">Arca-like protein</fullName>
    </recommendedName>
</protein>
<dbReference type="Proteomes" id="UP001149165">
    <property type="component" value="Unassembled WGS sequence"/>
</dbReference>
<dbReference type="PANTHER" id="PTHR37534:SF2">
    <property type="entry name" value="N-ACETYLTRANSFERASE DOMAIN-CONTAINING PROTEIN"/>
    <property type="match status" value="1"/>
</dbReference>
<keyword evidence="4" id="KW-1185">Reference proteome</keyword>
<evidence type="ECO:0000313" key="4">
    <source>
        <dbReference type="Proteomes" id="UP001149165"/>
    </source>
</evidence>
<reference evidence="3" key="2">
    <citation type="journal article" date="2023" name="IMA Fungus">
        <title>Comparative genomic study of the Penicillium genus elucidates a diverse pangenome and 15 lateral gene transfer events.</title>
        <authorList>
            <person name="Petersen C."/>
            <person name="Sorensen T."/>
            <person name="Nielsen M.R."/>
            <person name="Sondergaard T.E."/>
            <person name="Sorensen J.L."/>
            <person name="Fitzpatrick D.A."/>
            <person name="Frisvad J.C."/>
            <person name="Nielsen K.L."/>
        </authorList>
    </citation>
    <scope>NUCLEOTIDE SEQUENCE</scope>
    <source>
        <strain evidence="3">IBT 30069</strain>
    </source>
</reference>
<comment type="caution">
    <text evidence="3">The sequence shown here is derived from an EMBL/GenBank/DDBJ whole genome shotgun (WGS) entry which is preliminary data.</text>
</comment>
<evidence type="ECO:0000256" key="2">
    <source>
        <dbReference type="SAM" id="MobiDB-lite"/>
    </source>
</evidence>
<evidence type="ECO:0000313" key="3">
    <source>
        <dbReference type="EMBL" id="KAJ5087284.1"/>
    </source>
</evidence>
<dbReference type="AlphaFoldDB" id="A0A9W9JZ70"/>
<organism evidence="3 4">
    <name type="scientific">Penicillium angulare</name>
    <dbReference type="NCBI Taxonomy" id="116970"/>
    <lineage>
        <taxon>Eukaryota</taxon>
        <taxon>Fungi</taxon>
        <taxon>Dikarya</taxon>
        <taxon>Ascomycota</taxon>
        <taxon>Pezizomycotina</taxon>
        <taxon>Eurotiomycetes</taxon>
        <taxon>Eurotiomycetidae</taxon>
        <taxon>Eurotiales</taxon>
        <taxon>Aspergillaceae</taxon>
        <taxon>Penicillium</taxon>
    </lineage>
</organism>
<evidence type="ECO:0000256" key="1">
    <source>
        <dbReference type="ARBA" id="ARBA00023242"/>
    </source>
</evidence>
<evidence type="ECO:0008006" key="5">
    <source>
        <dbReference type="Google" id="ProtNLM"/>
    </source>
</evidence>